<dbReference type="PROSITE" id="PS51257">
    <property type="entry name" value="PROKAR_LIPOPROTEIN"/>
    <property type="match status" value="1"/>
</dbReference>
<evidence type="ECO:0000313" key="3">
    <source>
        <dbReference type="Proteomes" id="UP001057738"/>
    </source>
</evidence>
<gene>
    <name evidence="2" type="ORF">NRK68_28980</name>
</gene>
<name>A0ABY5Q3C7_9ACTN</name>
<keyword evidence="1" id="KW-0732">Signal</keyword>
<feature type="chain" id="PRO_5046525802" description="Lipoprotein" evidence="1">
    <location>
        <begin position="24"/>
        <end position="198"/>
    </location>
</feature>
<sequence>MAPGLRTTALLAAVAALSLVGCAGGESGAAPAGEAVSGGAGLIPLARLAGIHVDGGLPADVEGPSSVLAELRYGHGRLIAYVQGDSCGIVATPEGEGDAGAVPIRLVAKRPGAGGGSSRLPVGPYNSASVAGGPRTWASLLCGENAMVIEYSSVGEGVPRQVRGPVTVTRTGGRPAVSRIIVGDPAARGLIEERTGTG</sequence>
<dbReference type="GeneID" id="95577561"/>
<evidence type="ECO:0000313" key="2">
    <source>
        <dbReference type="EMBL" id="UUY50911.1"/>
    </source>
</evidence>
<accession>A0ABY5Q3C7</accession>
<keyword evidence="3" id="KW-1185">Reference proteome</keyword>
<proteinExistence type="predicted"/>
<dbReference type="Proteomes" id="UP001057738">
    <property type="component" value="Chromosome"/>
</dbReference>
<organism evidence="2 3">
    <name type="scientific">Streptomyces yangpuensis</name>
    <dbReference type="NCBI Taxonomy" id="1648182"/>
    <lineage>
        <taxon>Bacteria</taxon>
        <taxon>Bacillati</taxon>
        <taxon>Actinomycetota</taxon>
        <taxon>Actinomycetes</taxon>
        <taxon>Kitasatosporales</taxon>
        <taxon>Streptomycetaceae</taxon>
        <taxon>Streptomyces</taxon>
    </lineage>
</organism>
<reference evidence="2" key="1">
    <citation type="submission" date="2022-08" db="EMBL/GenBank/DDBJ databases">
        <authorList>
            <person name="Tian L."/>
        </authorList>
    </citation>
    <scope>NUCLEOTIDE SEQUENCE</scope>
    <source>
        <strain evidence="2">CM253</strain>
    </source>
</reference>
<protein>
    <recommendedName>
        <fullName evidence="4">Lipoprotein</fullName>
    </recommendedName>
</protein>
<dbReference type="EMBL" id="CP102514">
    <property type="protein sequence ID" value="UUY50911.1"/>
    <property type="molecule type" value="Genomic_DNA"/>
</dbReference>
<evidence type="ECO:0000256" key="1">
    <source>
        <dbReference type="SAM" id="SignalP"/>
    </source>
</evidence>
<feature type="signal peptide" evidence="1">
    <location>
        <begin position="1"/>
        <end position="23"/>
    </location>
</feature>
<dbReference type="RefSeq" id="WP_183063975.1">
    <property type="nucleotide sequence ID" value="NZ_CP102514.1"/>
</dbReference>
<evidence type="ECO:0008006" key="4">
    <source>
        <dbReference type="Google" id="ProtNLM"/>
    </source>
</evidence>